<evidence type="ECO:0000313" key="4">
    <source>
        <dbReference type="Proteomes" id="UP000031473"/>
    </source>
</evidence>
<reference evidence="3 4" key="1">
    <citation type="submission" date="2014-10" db="EMBL/GenBank/DDBJ databases">
        <title>Kaistella jeonii genome.</title>
        <authorList>
            <person name="Clayton J.T."/>
            <person name="Newman J.D."/>
        </authorList>
    </citation>
    <scope>NUCLEOTIDE SEQUENCE [LARGE SCALE GENOMIC DNA]</scope>
    <source>
        <strain evidence="3 4">DSM 17048</strain>
    </source>
</reference>
<keyword evidence="1" id="KW-0732">Signal</keyword>
<feature type="signal peptide" evidence="1">
    <location>
        <begin position="1"/>
        <end position="18"/>
    </location>
</feature>
<evidence type="ECO:0000259" key="2">
    <source>
        <dbReference type="Pfam" id="PF17517"/>
    </source>
</evidence>
<dbReference type="Pfam" id="PF13585">
    <property type="entry name" value="CHU_C"/>
    <property type="match status" value="1"/>
</dbReference>
<feature type="domain" description="IgGFc-binding protein N-terminal" evidence="2">
    <location>
        <begin position="137"/>
        <end position="452"/>
    </location>
</feature>
<feature type="chain" id="PRO_5002148130" description="IgGFc-binding protein N-terminal domain-containing protein" evidence="1">
    <location>
        <begin position="19"/>
        <end position="1157"/>
    </location>
</feature>
<proteinExistence type="predicted"/>
<dbReference type="InterPro" id="IPR035234">
    <property type="entry name" value="IgGFc-bd_N"/>
</dbReference>
<dbReference type="STRING" id="266749.SAMN05421876_103211"/>
<evidence type="ECO:0000256" key="1">
    <source>
        <dbReference type="SAM" id="SignalP"/>
    </source>
</evidence>
<organism evidence="3 4">
    <name type="scientific">Kaistella jeonii</name>
    <dbReference type="NCBI Taxonomy" id="266749"/>
    <lineage>
        <taxon>Bacteria</taxon>
        <taxon>Pseudomonadati</taxon>
        <taxon>Bacteroidota</taxon>
        <taxon>Flavobacteriia</taxon>
        <taxon>Flavobacteriales</taxon>
        <taxon>Weeksellaceae</taxon>
        <taxon>Chryseobacterium group</taxon>
        <taxon>Kaistella</taxon>
    </lineage>
</organism>
<name>A0A0C1CZ39_9FLAO</name>
<evidence type="ECO:0000313" key="3">
    <source>
        <dbReference type="EMBL" id="KIA89691.1"/>
    </source>
</evidence>
<dbReference type="EMBL" id="JSYL01000002">
    <property type="protein sequence ID" value="KIA89691.1"/>
    <property type="molecule type" value="Genomic_DNA"/>
</dbReference>
<dbReference type="OrthoDB" id="9765926at2"/>
<dbReference type="AlphaFoldDB" id="A0A0C1CZ39"/>
<comment type="caution">
    <text evidence="3">The sequence shown here is derived from an EMBL/GenBank/DDBJ whole genome shotgun (WGS) entry which is preliminary data.</text>
</comment>
<accession>A0A0C1CZ39</accession>
<gene>
    <name evidence="3" type="ORF">OA86_03430</name>
</gene>
<sequence length="1157" mass="127152">MKKFLLALLIFFSLFSQAQLDREHWFGPMVDRVSNSSTVNYQTIYISTGEITPFKVDVYFDNLVVATYMVSKNNPQKHIISSADRNKIIIKGNATNPTVGLFTPVSMGFYLKGEKPFFASLRFSVLNHGEIQTSKGTAALGTEFRVVVAPITASTGSLNFINSVMATEDHTKVIINEFKPNVTFTDEIPRTEITFELNKGQSYIIEGTDSYSENSTGYIGAKIVSDKAVVVTNGNFNGQYAGNFTSSSDILMDQTVPINKLGKTFILVKGNGDNSLSDGGILTTMERAIIVAVKDNTKIYLNGSATPAATINTGEFFETPPNSYVDQGSGHFNMSIEATENIYVYQLLAGLSGSSSVATGGFNYIPPLSCYLPRKIDEIGFIDENEYSSNNVPYSATVPTKLNIITEKGATITVKSNGTALTLSPANGPFNVTGNSSWVTYSIPNISGNISLISSLAVTAGITAGNDAVGYGGFFAGFSSTPLINKIEGDCLPDDVKLAVIEGFDHYQWLQKVGNIYINAPVTVKHPSNTDYFYYPPQAGIYAVKIKQGFCPEVQTEDYKFFNCTNYTNYNYTTCANQTIIPKFVLSTQTINPSTVQVTIPPTKGVVTIAADGTITYKANKNETGIDTFRYTFCGVGAISDCEVVQATIQLNQVITNNVVLKKCSAINNVIFNLNDAILTPDNTALKKYYSDAALQNQIPNNQLANYLAVDGDVVYVYIKNNFGCDAVATITLKIDIPPIVTENLYTKNHCDEDLDGIIDGKYKVNVNSIIPFVVPNPLGLNIRYYDNETKAIIGGSDNITGVYVFTSTTNEIWIRVDAPNVCPPVIKKIILQIGTKLNINNAVSDFACDNDFDNEVTINLASYISLFTSDSGITAIYFDDLIKAQKNFPGENISANKIITGNKIFYYRLKKPGFCDVVGTLNLKIRQPKKSTVLVDKEICTISKTSLDAGFGFDGYLWSTGEKTQIIQNVPLGNYWVDLYFNGCIYRQNVSVTAVELPKIIRIDIVGSTVTVNVSGGNPPYQYAIDNLNYQSSNVFLNVRGGDHKIYVISADNCIPVSVDINVIQLYNAITPNYDGINDILDYSGLLKKDDASLQIYNRYGQLVFSGDKNNQFIWNGKFSGRLVNTGTYWFIISWKEPGHETFTQYKGWVLVKNRD</sequence>
<dbReference type="InterPro" id="IPR026341">
    <property type="entry name" value="T9SS_type_B"/>
</dbReference>
<dbReference type="Pfam" id="PF17963">
    <property type="entry name" value="Big_9"/>
    <property type="match status" value="1"/>
</dbReference>
<keyword evidence="4" id="KW-1185">Reference proteome</keyword>
<dbReference type="Proteomes" id="UP000031473">
    <property type="component" value="Unassembled WGS sequence"/>
</dbReference>
<protein>
    <recommendedName>
        <fullName evidence="2">IgGFc-binding protein N-terminal domain-containing protein</fullName>
    </recommendedName>
</protein>
<dbReference type="NCBIfam" id="TIGR04131">
    <property type="entry name" value="Bac_Flav_CTERM"/>
    <property type="match status" value="1"/>
</dbReference>
<dbReference type="RefSeq" id="WP_039348900.1">
    <property type="nucleotide sequence ID" value="NZ_FOLA01000003.1"/>
</dbReference>
<dbReference type="Gene3D" id="2.60.40.3440">
    <property type="match status" value="1"/>
</dbReference>
<dbReference type="Pfam" id="PF17517">
    <property type="entry name" value="IgGFc_binding"/>
    <property type="match status" value="1"/>
</dbReference>